<feature type="compositionally biased region" description="Basic residues" evidence="1">
    <location>
        <begin position="166"/>
        <end position="175"/>
    </location>
</feature>
<dbReference type="AlphaFoldDB" id="A0AAV7VM81"/>
<gene>
    <name evidence="2" type="ORF">NDU88_005285</name>
</gene>
<proteinExistence type="predicted"/>
<evidence type="ECO:0000313" key="3">
    <source>
        <dbReference type="Proteomes" id="UP001066276"/>
    </source>
</evidence>
<feature type="compositionally biased region" description="Basic and acidic residues" evidence="1">
    <location>
        <begin position="154"/>
        <end position="165"/>
    </location>
</feature>
<accession>A0AAV7VM81</accession>
<dbReference type="Proteomes" id="UP001066276">
    <property type="component" value="Chromosome 2_1"/>
</dbReference>
<name>A0AAV7VM81_PLEWA</name>
<keyword evidence="3" id="KW-1185">Reference proteome</keyword>
<evidence type="ECO:0000256" key="1">
    <source>
        <dbReference type="SAM" id="MobiDB-lite"/>
    </source>
</evidence>
<protein>
    <submittedName>
        <fullName evidence="2">Uncharacterized protein</fullName>
    </submittedName>
</protein>
<organism evidence="2 3">
    <name type="scientific">Pleurodeles waltl</name>
    <name type="common">Iberian ribbed newt</name>
    <dbReference type="NCBI Taxonomy" id="8319"/>
    <lineage>
        <taxon>Eukaryota</taxon>
        <taxon>Metazoa</taxon>
        <taxon>Chordata</taxon>
        <taxon>Craniata</taxon>
        <taxon>Vertebrata</taxon>
        <taxon>Euteleostomi</taxon>
        <taxon>Amphibia</taxon>
        <taxon>Batrachia</taxon>
        <taxon>Caudata</taxon>
        <taxon>Salamandroidea</taxon>
        <taxon>Salamandridae</taxon>
        <taxon>Pleurodelinae</taxon>
        <taxon>Pleurodeles</taxon>
    </lineage>
</organism>
<comment type="caution">
    <text evidence="2">The sequence shown here is derived from an EMBL/GenBank/DDBJ whole genome shotgun (WGS) entry which is preliminary data.</text>
</comment>
<evidence type="ECO:0000313" key="2">
    <source>
        <dbReference type="EMBL" id="KAJ1201476.1"/>
    </source>
</evidence>
<feature type="compositionally biased region" description="Gly residues" evidence="1">
    <location>
        <begin position="24"/>
        <end position="34"/>
    </location>
</feature>
<sequence length="175" mass="18212">MAAEIKAPDGGLELSRLPLVRPPLGGGAVSGSGGAALHSGARTPWTGGVARHRPVRRDPRRPGPPPRPCLAAPDAEGRGSWAERERRAALRRGLLRLTSAERQPRGARAPVTAGSRRSERGGRPARNTLGTGGAGPPERATQAAVICAVAQERAGARRERSEAAHLKGKKVPPPT</sequence>
<dbReference type="EMBL" id="JANPWB010000003">
    <property type="protein sequence ID" value="KAJ1201476.1"/>
    <property type="molecule type" value="Genomic_DNA"/>
</dbReference>
<feature type="compositionally biased region" description="Basic and acidic residues" evidence="1">
    <location>
        <begin position="75"/>
        <end position="88"/>
    </location>
</feature>
<feature type="region of interest" description="Disordered" evidence="1">
    <location>
        <begin position="1"/>
        <end position="175"/>
    </location>
</feature>
<reference evidence="2" key="1">
    <citation type="journal article" date="2022" name="bioRxiv">
        <title>Sequencing and chromosome-scale assembly of the giantPleurodeles waltlgenome.</title>
        <authorList>
            <person name="Brown T."/>
            <person name="Elewa A."/>
            <person name="Iarovenko S."/>
            <person name="Subramanian E."/>
            <person name="Araus A.J."/>
            <person name="Petzold A."/>
            <person name="Susuki M."/>
            <person name="Suzuki K.-i.T."/>
            <person name="Hayashi T."/>
            <person name="Toyoda A."/>
            <person name="Oliveira C."/>
            <person name="Osipova E."/>
            <person name="Leigh N.D."/>
            <person name="Simon A."/>
            <person name="Yun M.H."/>
        </authorList>
    </citation>
    <scope>NUCLEOTIDE SEQUENCE</scope>
    <source>
        <strain evidence="2">20211129_DDA</strain>
        <tissue evidence="2">Liver</tissue>
    </source>
</reference>